<feature type="compositionally biased region" description="Basic and acidic residues" evidence="1">
    <location>
        <begin position="26"/>
        <end position="40"/>
    </location>
</feature>
<sequence length="103" mass="11452">ETSMNKPSSSPDFLSPTSGYPPHHAGFPEEDKPKPFEKPSFKPFTVEDNLFLQRPFSSLPPAGGNSRFHPGRTDDFIQANSFTSGPEYIDDILEKDGAYSEDE</sequence>
<name>A0A1B6GFK4_9HEMI</name>
<evidence type="ECO:0000313" key="2">
    <source>
        <dbReference type="EMBL" id="JAS61093.1"/>
    </source>
</evidence>
<accession>A0A1B6GFK4</accession>
<feature type="non-terminal residue" evidence="2">
    <location>
        <position position="103"/>
    </location>
</feature>
<gene>
    <name evidence="2" type="ORF">g.3651</name>
</gene>
<dbReference type="EMBL" id="GECZ01008676">
    <property type="protein sequence ID" value="JAS61093.1"/>
    <property type="molecule type" value="Transcribed_RNA"/>
</dbReference>
<evidence type="ECO:0000256" key="1">
    <source>
        <dbReference type="SAM" id="MobiDB-lite"/>
    </source>
</evidence>
<protein>
    <submittedName>
        <fullName evidence="2">Uncharacterized protein</fullName>
    </submittedName>
</protein>
<feature type="non-terminal residue" evidence="2">
    <location>
        <position position="1"/>
    </location>
</feature>
<organism evidence="2">
    <name type="scientific">Cuerna arida</name>
    <dbReference type="NCBI Taxonomy" id="1464854"/>
    <lineage>
        <taxon>Eukaryota</taxon>
        <taxon>Metazoa</taxon>
        <taxon>Ecdysozoa</taxon>
        <taxon>Arthropoda</taxon>
        <taxon>Hexapoda</taxon>
        <taxon>Insecta</taxon>
        <taxon>Pterygota</taxon>
        <taxon>Neoptera</taxon>
        <taxon>Paraneoptera</taxon>
        <taxon>Hemiptera</taxon>
        <taxon>Auchenorrhyncha</taxon>
        <taxon>Membracoidea</taxon>
        <taxon>Cicadellidae</taxon>
        <taxon>Cicadellinae</taxon>
        <taxon>Proconiini</taxon>
        <taxon>Cuerna</taxon>
    </lineage>
</organism>
<feature type="region of interest" description="Disordered" evidence="1">
    <location>
        <begin position="1"/>
        <end position="42"/>
    </location>
</feature>
<feature type="compositionally biased region" description="Polar residues" evidence="1">
    <location>
        <begin position="1"/>
        <end position="18"/>
    </location>
</feature>
<dbReference type="AlphaFoldDB" id="A0A1B6GFK4"/>
<proteinExistence type="predicted"/>
<reference evidence="2" key="1">
    <citation type="submission" date="2015-11" db="EMBL/GenBank/DDBJ databases">
        <title>De novo transcriptome assembly of four potential Pierce s Disease insect vectors from Arizona vineyards.</title>
        <authorList>
            <person name="Tassone E.E."/>
        </authorList>
    </citation>
    <scope>NUCLEOTIDE SEQUENCE</scope>
</reference>
<feature type="region of interest" description="Disordered" evidence="1">
    <location>
        <begin position="55"/>
        <end position="83"/>
    </location>
</feature>